<proteinExistence type="predicted"/>
<accession>A0A6P3BV50</accession>
<feature type="chain" id="PRO_5026809976" description="Rap1a immunity protein domain-containing protein" evidence="1">
    <location>
        <begin position="25"/>
        <end position="117"/>
    </location>
</feature>
<dbReference type="Proteomes" id="UP000494182">
    <property type="component" value="Unassembled WGS sequence"/>
</dbReference>
<sequence length="117" mass="12674">MRFLLIRNVVILASLSASIGTATAAAVSRVDGVRLLDDMNRSDNSPYADAQRHAMAGYLAGVADATEGKEWCDHGRVKPGEIDSEVIGDLRKLPRDALKASAARLVTHVLQQKYPCR</sequence>
<dbReference type="RefSeq" id="WP_174976196.1">
    <property type="nucleotide sequence ID" value="NZ_CABVQT010000028.1"/>
</dbReference>
<reference evidence="3 4" key="1">
    <citation type="submission" date="2019-09" db="EMBL/GenBank/DDBJ databases">
        <authorList>
            <person name="Depoorter E."/>
        </authorList>
    </citation>
    <scope>NUCLEOTIDE SEQUENCE [LARGE SCALE GENOMIC DNA]</scope>
    <source>
        <strain evidence="3">R-71171</strain>
    </source>
</reference>
<keyword evidence="1" id="KW-0732">Signal</keyword>
<protein>
    <recommendedName>
        <fullName evidence="2">Rap1a immunity protein domain-containing protein</fullName>
    </recommendedName>
</protein>
<feature type="signal peptide" evidence="1">
    <location>
        <begin position="1"/>
        <end position="24"/>
    </location>
</feature>
<gene>
    <name evidence="3" type="ORF">BCO71171_06998</name>
</gene>
<feature type="domain" description="Rap1a immunity protein" evidence="2">
    <location>
        <begin position="34"/>
        <end position="116"/>
    </location>
</feature>
<organism evidence="3 4">
    <name type="scientific">Burkholderia contaminans</name>
    <dbReference type="NCBI Taxonomy" id="488447"/>
    <lineage>
        <taxon>Bacteria</taxon>
        <taxon>Pseudomonadati</taxon>
        <taxon>Pseudomonadota</taxon>
        <taxon>Betaproteobacteria</taxon>
        <taxon>Burkholderiales</taxon>
        <taxon>Burkholderiaceae</taxon>
        <taxon>Burkholderia</taxon>
        <taxon>Burkholderia cepacia complex</taxon>
    </lineage>
</organism>
<evidence type="ECO:0000313" key="4">
    <source>
        <dbReference type="Proteomes" id="UP000494182"/>
    </source>
</evidence>
<evidence type="ECO:0000259" key="2">
    <source>
        <dbReference type="Pfam" id="PF18602"/>
    </source>
</evidence>
<dbReference type="AlphaFoldDB" id="A0A6P3BV50"/>
<dbReference type="EMBL" id="CABVQT010000028">
    <property type="protein sequence ID" value="VWD63320.1"/>
    <property type="molecule type" value="Genomic_DNA"/>
</dbReference>
<dbReference type="Gene3D" id="1.10.890.40">
    <property type="match status" value="1"/>
</dbReference>
<evidence type="ECO:0000313" key="3">
    <source>
        <dbReference type="EMBL" id="VWD63320.1"/>
    </source>
</evidence>
<dbReference type="InterPro" id="IPR041238">
    <property type="entry name" value="Rap1a"/>
</dbReference>
<dbReference type="Pfam" id="PF18602">
    <property type="entry name" value="Rap1a"/>
    <property type="match status" value="1"/>
</dbReference>
<name>A0A6P3BV50_9BURK</name>
<evidence type="ECO:0000256" key="1">
    <source>
        <dbReference type="SAM" id="SignalP"/>
    </source>
</evidence>